<dbReference type="AlphaFoldDB" id="A0A0D2JUH7"/>
<name>A0A0D2JUH7_9BACT</name>
<gene>
    <name evidence="2" type="ORF">X474_15610</name>
</gene>
<feature type="region of interest" description="Disordered" evidence="1">
    <location>
        <begin position="1"/>
        <end position="23"/>
    </location>
</feature>
<evidence type="ECO:0000313" key="3">
    <source>
        <dbReference type="Proteomes" id="UP000032233"/>
    </source>
</evidence>
<proteinExistence type="predicted"/>
<organism evidence="2 3">
    <name type="scientific">Dethiosulfatarculus sandiegensis</name>
    <dbReference type="NCBI Taxonomy" id="1429043"/>
    <lineage>
        <taxon>Bacteria</taxon>
        <taxon>Pseudomonadati</taxon>
        <taxon>Thermodesulfobacteriota</taxon>
        <taxon>Desulfarculia</taxon>
        <taxon>Desulfarculales</taxon>
        <taxon>Desulfarculaceae</taxon>
        <taxon>Dethiosulfatarculus</taxon>
    </lineage>
</organism>
<dbReference type="Proteomes" id="UP000032233">
    <property type="component" value="Unassembled WGS sequence"/>
</dbReference>
<dbReference type="InParanoid" id="A0A0D2JUH7"/>
<keyword evidence="3" id="KW-1185">Reference proteome</keyword>
<accession>A0A0D2JUH7</accession>
<evidence type="ECO:0000256" key="1">
    <source>
        <dbReference type="SAM" id="MobiDB-lite"/>
    </source>
</evidence>
<feature type="compositionally biased region" description="Basic and acidic residues" evidence="1">
    <location>
        <begin position="1"/>
        <end position="18"/>
    </location>
</feature>
<protein>
    <submittedName>
        <fullName evidence="2">Uncharacterized protein</fullName>
    </submittedName>
</protein>
<sequence>MEKGDHGASFREPKKEKTMTTSSFGSMGQIIIITEKTSL</sequence>
<dbReference type="EMBL" id="AZAC01000018">
    <property type="protein sequence ID" value="KIX13165.1"/>
    <property type="molecule type" value="Genomic_DNA"/>
</dbReference>
<reference evidence="2 3" key="1">
    <citation type="submission" date="2013-11" db="EMBL/GenBank/DDBJ databases">
        <title>Metagenomic analysis of a methanogenic consortium involved in long chain n-alkane degradation.</title>
        <authorList>
            <person name="Davidova I.A."/>
            <person name="Callaghan A.V."/>
            <person name="Wawrik B."/>
            <person name="Pruitt S."/>
            <person name="Marks C."/>
            <person name="Duncan K.E."/>
            <person name="Suflita J.M."/>
        </authorList>
    </citation>
    <scope>NUCLEOTIDE SEQUENCE [LARGE SCALE GENOMIC DNA]</scope>
    <source>
        <strain evidence="2 3">SPR</strain>
    </source>
</reference>
<evidence type="ECO:0000313" key="2">
    <source>
        <dbReference type="EMBL" id="KIX13165.1"/>
    </source>
</evidence>
<comment type="caution">
    <text evidence="2">The sequence shown here is derived from an EMBL/GenBank/DDBJ whole genome shotgun (WGS) entry which is preliminary data.</text>
</comment>